<evidence type="ECO:0000256" key="2">
    <source>
        <dbReference type="PROSITE-ProRule" id="PRU00169"/>
    </source>
</evidence>
<dbReference type="KEGG" id="marq:MARGE09_P3622"/>
<feature type="domain" description="Response regulatory" evidence="3">
    <location>
        <begin position="3"/>
        <end position="119"/>
    </location>
</feature>
<organism evidence="4 5">
    <name type="scientific">Marinagarivorans cellulosilyticus</name>
    <dbReference type="NCBI Taxonomy" id="2721545"/>
    <lineage>
        <taxon>Bacteria</taxon>
        <taxon>Pseudomonadati</taxon>
        <taxon>Pseudomonadota</taxon>
        <taxon>Gammaproteobacteria</taxon>
        <taxon>Cellvibrionales</taxon>
        <taxon>Cellvibrionaceae</taxon>
        <taxon>Marinagarivorans</taxon>
    </lineage>
</organism>
<dbReference type="RefSeq" id="WP_236984687.1">
    <property type="nucleotide sequence ID" value="NZ_AP023086.1"/>
</dbReference>
<evidence type="ECO:0000259" key="3">
    <source>
        <dbReference type="PROSITE" id="PS50110"/>
    </source>
</evidence>
<evidence type="ECO:0000256" key="1">
    <source>
        <dbReference type="ARBA" id="ARBA00022553"/>
    </source>
</evidence>
<protein>
    <submittedName>
        <fullName evidence="4">Two-component system, chemotaxis family, chemotaxis protein CheY</fullName>
    </submittedName>
</protein>
<reference evidence="4 5" key="1">
    <citation type="journal article" date="2022" name="IScience">
        <title>An ultrasensitive nanofiber-based assay for enzymatic hydrolysis and deep-sea microbial degradation of cellulose.</title>
        <authorList>
            <person name="Tsudome M."/>
            <person name="Tachioka M."/>
            <person name="Miyazaki M."/>
            <person name="Uchimura K."/>
            <person name="Tsuda M."/>
            <person name="Takaki Y."/>
            <person name="Deguchi S."/>
        </authorList>
    </citation>
    <scope>NUCLEOTIDE SEQUENCE [LARGE SCALE GENOMIC DNA]</scope>
    <source>
        <strain evidence="4 5">GE09</strain>
    </source>
</reference>
<feature type="modified residue" description="4-aspartylphosphate" evidence="2">
    <location>
        <position position="52"/>
    </location>
</feature>
<accession>A0AAN2BLV7</accession>
<keyword evidence="1 2" id="KW-0597">Phosphoprotein</keyword>
<keyword evidence="5" id="KW-1185">Reference proteome</keyword>
<dbReference type="InterPro" id="IPR050595">
    <property type="entry name" value="Bact_response_regulator"/>
</dbReference>
<dbReference type="Proteomes" id="UP001320119">
    <property type="component" value="Chromosome"/>
</dbReference>
<evidence type="ECO:0000313" key="4">
    <source>
        <dbReference type="EMBL" id="BCD99420.1"/>
    </source>
</evidence>
<dbReference type="PROSITE" id="PS50110">
    <property type="entry name" value="RESPONSE_REGULATORY"/>
    <property type="match status" value="1"/>
</dbReference>
<dbReference type="Pfam" id="PF00072">
    <property type="entry name" value="Response_reg"/>
    <property type="match status" value="1"/>
</dbReference>
<dbReference type="GO" id="GO:0000160">
    <property type="term" value="P:phosphorelay signal transduction system"/>
    <property type="evidence" value="ECO:0007669"/>
    <property type="project" value="InterPro"/>
</dbReference>
<sequence>MYTVLVVDDSETIRLQLSTDLKEAGYNTLEASNGEEGLDIALNSAVDLIITDYNMPQMDGLSMCQMIQQHNPDKKASIFMLTTQSRPDLKAQAKEAGVMAWILKPYEKASLIRVVGKVLN</sequence>
<dbReference type="PANTHER" id="PTHR44591:SF25">
    <property type="entry name" value="CHEMOTAXIS TWO-COMPONENT RESPONSE REGULATOR"/>
    <property type="match status" value="1"/>
</dbReference>
<dbReference type="AlphaFoldDB" id="A0AAN2BLV7"/>
<dbReference type="PANTHER" id="PTHR44591">
    <property type="entry name" value="STRESS RESPONSE REGULATOR PROTEIN 1"/>
    <property type="match status" value="1"/>
</dbReference>
<dbReference type="InterPro" id="IPR011006">
    <property type="entry name" value="CheY-like_superfamily"/>
</dbReference>
<dbReference type="SUPFAM" id="SSF52172">
    <property type="entry name" value="CheY-like"/>
    <property type="match status" value="1"/>
</dbReference>
<proteinExistence type="predicted"/>
<dbReference type="EMBL" id="AP023086">
    <property type="protein sequence ID" value="BCD99420.1"/>
    <property type="molecule type" value="Genomic_DNA"/>
</dbReference>
<name>A0AAN2BLV7_9GAMM</name>
<dbReference type="Gene3D" id="3.40.50.2300">
    <property type="match status" value="1"/>
</dbReference>
<dbReference type="InterPro" id="IPR001789">
    <property type="entry name" value="Sig_transdc_resp-reg_receiver"/>
</dbReference>
<evidence type="ECO:0000313" key="5">
    <source>
        <dbReference type="Proteomes" id="UP001320119"/>
    </source>
</evidence>
<gene>
    <name evidence="4" type="ORF">MARGE09_P3622</name>
</gene>
<dbReference type="SMART" id="SM00448">
    <property type="entry name" value="REC"/>
    <property type="match status" value="1"/>
</dbReference>